<comment type="caution">
    <text evidence="1">The sequence shown here is derived from an EMBL/GenBank/DDBJ whole genome shotgun (WGS) entry which is preliminary data.</text>
</comment>
<dbReference type="EMBL" id="LQMT02000006">
    <property type="protein sequence ID" value="ONF73937.1"/>
    <property type="molecule type" value="Genomic_DNA"/>
</dbReference>
<dbReference type="Proteomes" id="UP000076660">
    <property type="component" value="Unassembled WGS sequence"/>
</dbReference>
<name>A0A1W2M209_9PSEU</name>
<protein>
    <submittedName>
        <fullName evidence="1">Uncharacterized protein</fullName>
    </submittedName>
</protein>
<gene>
    <name evidence="1" type="ORF">AVR91_0204190</name>
</gene>
<accession>A0A1W2M209</accession>
<evidence type="ECO:0000313" key="2">
    <source>
        <dbReference type="Proteomes" id="UP000076660"/>
    </source>
</evidence>
<proteinExistence type="predicted"/>
<reference evidence="1 2" key="1">
    <citation type="submission" date="2016-12" db="EMBL/GenBank/DDBJ databases">
        <title>Amycolatopsis keratiniphila subsp. keratiniphila genome sequencing and assembly.</title>
        <authorList>
            <person name="Mayilraj S."/>
            <person name="Kaur N."/>
        </authorList>
    </citation>
    <scope>NUCLEOTIDE SEQUENCE [LARGE SCALE GENOMIC DNA]</scope>
    <source>
        <strain evidence="1 2">DSM 44409</strain>
    </source>
</reference>
<evidence type="ECO:0000313" key="1">
    <source>
        <dbReference type="EMBL" id="ONF73937.1"/>
    </source>
</evidence>
<sequence length="97" mass="11079">MEQVNPARLEELRDRAALLAVGVESAETYLAQGEVIPEPLLAELTEYRQITRYLSRAAASDRHAEHRTHRREVRRQLARTFGPVTSTLLLEREEQAA</sequence>
<organism evidence="1 2">
    <name type="scientific">Amycolatopsis keratiniphila subsp. keratiniphila</name>
    <dbReference type="NCBI Taxonomy" id="227715"/>
    <lineage>
        <taxon>Bacteria</taxon>
        <taxon>Bacillati</taxon>
        <taxon>Actinomycetota</taxon>
        <taxon>Actinomycetes</taxon>
        <taxon>Pseudonocardiales</taxon>
        <taxon>Pseudonocardiaceae</taxon>
        <taxon>Amycolatopsis</taxon>
        <taxon>Amycolatopsis japonica group</taxon>
    </lineage>
</organism>
<dbReference type="AlphaFoldDB" id="A0A1W2M209"/>